<keyword evidence="2" id="KW-1133">Transmembrane helix</keyword>
<gene>
    <name evidence="4" type="ORF">ACJMK2_035370</name>
</gene>
<reference evidence="4 5" key="1">
    <citation type="submission" date="2024-11" db="EMBL/GenBank/DDBJ databases">
        <title>Chromosome-level genome assembly of the freshwater bivalve Anodonta woodiana.</title>
        <authorList>
            <person name="Chen X."/>
        </authorList>
    </citation>
    <scope>NUCLEOTIDE SEQUENCE [LARGE SCALE GENOMIC DNA]</scope>
    <source>
        <strain evidence="4">MN2024</strain>
        <tissue evidence="4">Gills</tissue>
    </source>
</reference>
<dbReference type="EMBL" id="JBJQND010000005">
    <property type="protein sequence ID" value="KAL3877704.1"/>
    <property type="molecule type" value="Genomic_DNA"/>
</dbReference>
<accession>A0ABD3WUQ3</accession>
<keyword evidence="2" id="KW-0812">Transmembrane</keyword>
<proteinExistence type="predicted"/>
<name>A0ABD3WUQ3_SINWO</name>
<keyword evidence="3" id="KW-0732">Signal</keyword>
<evidence type="ECO:0000256" key="1">
    <source>
        <dbReference type="SAM" id="MobiDB-lite"/>
    </source>
</evidence>
<evidence type="ECO:0008006" key="6">
    <source>
        <dbReference type="Google" id="ProtNLM"/>
    </source>
</evidence>
<feature type="signal peptide" evidence="3">
    <location>
        <begin position="1"/>
        <end position="24"/>
    </location>
</feature>
<feature type="region of interest" description="Disordered" evidence="1">
    <location>
        <begin position="528"/>
        <end position="575"/>
    </location>
</feature>
<evidence type="ECO:0000256" key="3">
    <source>
        <dbReference type="SAM" id="SignalP"/>
    </source>
</evidence>
<dbReference type="CDD" id="cd22823">
    <property type="entry name" value="Gal_Rha_Lectin"/>
    <property type="match status" value="1"/>
</dbReference>
<feature type="compositionally biased region" description="Basic and acidic residues" evidence="1">
    <location>
        <begin position="430"/>
        <end position="441"/>
    </location>
</feature>
<dbReference type="AlphaFoldDB" id="A0ABD3WUQ3"/>
<evidence type="ECO:0000256" key="2">
    <source>
        <dbReference type="SAM" id="Phobius"/>
    </source>
</evidence>
<feature type="region of interest" description="Disordered" evidence="1">
    <location>
        <begin position="412"/>
        <end position="454"/>
    </location>
</feature>
<feature type="chain" id="PRO_5044804021" description="CUB domain-containing protein" evidence="3">
    <location>
        <begin position="25"/>
        <end position="778"/>
    </location>
</feature>
<keyword evidence="2" id="KW-0472">Membrane</keyword>
<sequence>MNILNASKLHIIISFIVICNDIFGASSQMVRSEHACDTPYNCHSNFYSLSCPIREKIAIRSLDYGAKKDTASCPDNRTYCFDKSKCCTYTPGDCMRSFSTNDSFNVYTSCSRGQRCGWIYAPSIDIKESCVIRQRSNYIRAQYECINDDDFIDICSDITREGRSFHLHYTATGSKRESLGSQRCTCVITTNNCNSTATLSFKAVDIRLHENDDITKCSTQARLDLIGHSDRKMLICEKNTFIRGFQEMYRSMGSYIILHLNVRPQHYPSKFWVLAEASKLGVGIRVTCGEKSMETAKLCTPIIYPFDTVGEVPAREQDEPNVINLGPGDFQNDSKDNNVGGSNNSAAAGLGLIIGVSVAGVLVLVSLFIIIWVCRKRHCNGMKVEVKTNGHSTISVDEDFNFYEPVDDASRKVPINAPPQPPGKTVYNKPWDKNLSRREPSDPPPTENKNIYNKPWGDTSAIQVNRAKPADLAYATSEEIKVLIEKMENDRMNLREGDNYKPDPKFYRNIRDYKFKLSESEDLENPDHLYEDLFDGNDSNTESKQGHSDHEVVEVVDSEDSKVEADMGDENNLSSDLRASLLEGYESPRSSSYYPSVSSSSGRFSTFHPSIKSISEASPTLKSFSGGSTQSEKRFEHHSVLEKNDIDSDIPDEYAPTIQDLSHPHQNGIIDDSVFRGCELREVGPVVCNYSDPCDSIEDMTQVGVKGENEVQVEGDGEEEENGRYCEVYDRKDKYVKKDGAKIPSTSDSDKQLKLEDVKILNTTYQKDREVIDVSTKL</sequence>
<protein>
    <recommendedName>
        <fullName evidence="6">CUB domain-containing protein</fullName>
    </recommendedName>
</protein>
<feature type="compositionally biased region" description="Basic and acidic residues" evidence="1">
    <location>
        <begin position="544"/>
        <end position="565"/>
    </location>
</feature>
<evidence type="ECO:0000313" key="4">
    <source>
        <dbReference type="EMBL" id="KAL3877704.1"/>
    </source>
</evidence>
<keyword evidence="5" id="KW-1185">Reference proteome</keyword>
<comment type="caution">
    <text evidence="4">The sequence shown here is derived from an EMBL/GenBank/DDBJ whole genome shotgun (WGS) entry which is preliminary data.</text>
</comment>
<evidence type="ECO:0000313" key="5">
    <source>
        <dbReference type="Proteomes" id="UP001634394"/>
    </source>
</evidence>
<organism evidence="4 5">
    <name type="scientific">Sinanodonta woodiana</name>
    <name type="common">Chinese pond mussel</name>
    <name type="synonym">Anodonta woodiana</name>
    <dbReference type="NCBI Taxonomy" id="1069815"/>
    <lineage>
        <taxon>Eukaryota</taxon>
        <taxon>Metazoa</taxon>
        <taxon>Spiralia</taxon>
        <taxon>Lophotrochozoa</taxon>
        <taxon>Mollusca</taxon>
        <taxon>Bivalvia</taxon>
        <taxon>Autobranchia</taxon>
        <taxon>Heteroconchia</taxon>
        <taxon>Palaeoheterodonta</taxon>
        <taxon>Unionida</taxon>
        <taxon>Unionoidea</taxon>
        <taxon>Unionidae</taxon>
        <taxon>Unioninae</taxon>
        <taxon>Sinanodonta</taxon>
    </lineage>
</organism>
<dbReference type="Proteomes" id="UP001634394">
    <property type="component" value="Unassembled WGS sequence"/>
</dbReference>
<feature type="transmembrane region" description="Helical" evidence="2">
    <location>
        <begin position="347"/>
        <end position="373"/>
    </location>
</feature>